<evidence type="ECO:0000313" key="2">
    <source>
        <dbReference type="Proteomes" id="UP000095283"/>
    </source>
</evidence>
<evidence type="ECO:0000313" key="3">
    <source>
        <dbReference type="WBParaSite" id="Hba_12686"/>
    </source>
</evidence>
<evidence type="ECO:0000256" key="1">
    <source>
        <dbReference type="SAM" id="Phobius"/>
    </source>
</evidence>
<keyword evidence="1" id="KW-0472">Membrane</keyword>
<keyword evidence="1" id="KW-1133">Transmembrane helix</keyword>
<keyword evidence="2" id="KW-1185">Reference proteome</keyword>
<dbReference type="AlphaFoldDB" id="A0A1I7X5E8"/>
<protein>
    <submittedName>
        <fullName evidence="3">Transmembrane protein 138</fullName>
    </submittedName>
</protein>
<dbReference type="WBParaSite" id="Hba_12686">
    <property type="protein sequence ID" value="Hba_12686"/>
    <property type="gene ID" value="Hba_12686"/>
</dbReference>
<feature type="transmembrane region" description="Helical" evidence="1">
    <location>
        <begin position="137"/>
        <end position="163"/>
    </location>
</feature>
<dbReference type="Proteomes" id="UP000095283">
    <property type="component" value="Unplaced"/>
</dbReference>
<feature type="transmembrane region" description="Helical" evidence="1">
    <location>
        <begin position="49"/>
        <end position="71"/>
    </location>
</feature>
<reference evidence="3" key="1">
    <citation type="submission" date="2016-11" db="UniProtKB">
        <authorList>
            <consortium name="WormBaseParasite"/>
        </authorList>
    </citation>
    <scope>IDENTIFICATION</scope>
</reference>
<keyword evidence="1" id="KW-0812">Transmembrane</keyword>
<proteinExistence type="predicted"/>
<organism evidence="2 3">
    <name type="scientific">Heterorhabditis bacteriophora</name>
    <name type="common">Entomopathogenic nematode worm</name>
    <dbReference type="NCBI Taxonomy" id="37862"/>
    <lineage>
        <taxon>Eukaryota</taxon>
        <taxon>Metazoa</taxon>
        <taxon>Ecdysozoa</taxon>
        <taxon>Nematoda</taxon>
        <taxon>Chromadorea</taxon>
        <taxon>Rhabditida</taxon>
        <taxon>Rhabditina</taxon>
        <taxon>Rhabditomorpha</taxon>
        <taxon>Strongyloidea</taxon>
        <taxon>Heterorhabditidae</taxon>
        <taxon>Heterorhabditis</taxon>
    </lineage>
</organism>
<name>A0A1I7X5E8_HETBA</name>
<sequence length="187" mass="21836">MAEYNIVSWSESLSYFSRVMIMLKVEVVFALSYNLHFVYHQQSIGVASLLLNVAVSLTDQALIIYFLRLFIPTANLAAIQMPWHHCTAASDTPSMTVQILVKTLLSKLYLPRVENLYKMEFFQDIWILNMELKMKNIFTLVSSYELFVIYIYIYILFILALIIKLRGNNVESSTEYFWIQAYISVQN</sequence>
<feature type="transmembrane region" description="Helical" evidence="1">
    <location>
        <begin position="15"/>
        <end position="37"/>
    </location>
</feature>
<accession>A0A1I7X5E8</accession>